<accession>A0ACB8S8R1</accession>
<keyword evidence="2" id="KW-1185">Reference proteome</keyword>
<dbReference type="EMBL" id="MU275846">
    <property type="protein sequence ID" value="KAI0052346.1"/>
    <property type="molecule type" value="Genomic_DNA"/>
</dbReference>
<dbReference type="Proteomes" id="UP000814033">
    <property type="component" value="Unassembled WGS sequence"/>
</dbReference>
<reference evidence="1" key="1">
    <citation type="submission" date="2021-02" db="EMBL/GenBank/DDBJ databases">
        <authorList>
            <consortium name="DOE Joint Genome Institute"/>
            <person name="Ahrendt S."/>
            <person name="Looney B.P."/>
            <person name="Miyauchi S."/>
            <person name="Morin E."/>
            <person name="Drula E."/>
            <person name="Courty P.E."/>
            <person name="Chicoki N."/>
            <person name="Fauchery L."/>
            <person name="Kohler A."/>
            <person name="Kuo A."/>
            <person name="Labutti K."/>
            <person name="Pangilinan J."/>
            <person name="Lipzen A."/>
            <person name="Riley R."/>
            <person name="Andreopoulos W."/>
            <person name="He G."/>
            <person name="Johnson J."/>
            <person name="Barry K.W."/>
            <person name="Grigoriev I.V."/>
            <person name="Nagy L."/>
            <person name="Hibbett D."/>
            <person name="Henrissat B."/>
            <person name="Matheny P.B."/>
            <person name="Labbe J."/>
            <person name="Martin F."/>
        </authorList>
    </citation>
    <scope>NUCLEOTIDE SEQUENCE</scope>
    <source>
        <strain evidence="1">FP105234-sp</strain>
    </source>
</reference>
<evidence type="ECO:0000313" key="1">
    <source>
        <dbReference type="EMBL" id="KAI0052346.1"/>
    </source>
</evidence>
<gene>
    <name evidence="1" type="ORF">FA95DRAFT_1387548</name>
</gene>
<protein>
    <submittedName>
        <fullName evidence="1">Uncharacterized protein</fullName>
    </submittedName>
</protein>
<organism evidence="1 2">
    <name type="scientific">Auriscalpium vulgare</name>
    <dbReference type="NCBI Taxonomy" id="40419"/>
    <lineage>
        <taxon>Eukaryota</taxon>
        <taxon>Fungi</taxon>
        <taxon>Dikarya</taxon>
        <taxon>Basidiomycota</taxon>
        <taxon>Agaricomycotina</taxon>
        <taxon>Agaricomycetes</taxon>
        <taxon>Russulales</taxon>
        <taxon>Auriscalpiaceae</taxon>
        <taxon>Auriscalpium</taxon>
    </lineage>
</organism>
<comment type="caution">
    <text evidence="1">The sequence shown here is derived from an EMBL/GenBank/DDBJ whole genome shotgun (WGS) entry which is preliminary data.</text>
</comment>
<reference evidence="1" key="2">
    <citation type="journal article" date="2022" name="New Phytol.">
        <title>Evolutionary transition to the ectomycorrhizal habit in the genomes of a hyperdiverse lineage of mushroom-forming fungi.</title>
        <authorList>
            <person name="Looney B."/>
            <person name="Miyauchi S."/>
            <person name="Morin E."/>
            <person name="Drula E."/>
            <person name="Courty P.E."/>
            <person name="Kohler A."/>
            <person name="Kuo A."/>
            <person name="LaButti K."/>
            <person name="Pangilinan J."/>
            <person name="Lipzen A."/>
            <person name="Riley R."/>
            <person name="Andreopoulos W."/>
            <person name="He G."/>
            <person name="Johnson J."/>
            <person name="Nolan M."/>
            <person name="Tritt A."/>
            <person name="Barry K.W."/>
            <person name="Grigoriev I.V."/>
            <person name="Nagy L.G."/>
            <person name="Hibbett D."/>
            <person name="Henrissat B."/>
            <person name="Matheny P.B."/>
            <person name="Labbe J."/>
            <person name="Martin F.M."/>
        </authorList>
    </citation>
    <scope>NUCLEOTIDE SEQUENCE</scope>
    <source>
        <strain evidence="1">FP105234-sp</strain>
    </source>
</reference>
<name>A0ACB8S8R1_9AGAM</name>
<evidence type="ECO:0000313" key="2">
    <source>
        <dbReference type="Proteomes" id="UP000814033"/>
    </source>
</evidence>
<proteinExistence type="predicted"/>
<sequence>MVHDDAVTPSLQASPIGQSVASLLSKHCPPIFPLSTQNSEMTGVLRVPLQGYSSDIESEAWSNMPSGSVFGPHETAALPRRADDVGGKTPLAERPSGKAKGKGRATSQPDYSDVTPRETLQIEKNKQMRGEGSGSRLRLSSADMRRMRRMRMSTSFENTGVIAQPHSSVEEKAFHTHIDRDLPESSRARQLLIWCAARTEAGAGHPQEPCDKLPPLDASEARLVNDVRDAAIRMLAEGLIDTNVMSPADNKRNRAKKAQYTVDIERAQAEDNAWAEVEQFYKSRHATVMSDLEQRRKTKGKQGALGPDEWGPRDAELPERFHAGVKLARSVLASAGPSSQEKSPLDKRWSDVQDTVRMIVRTVSRGYADNACYQIDELHTLVNTATPTASVATADLARSFALMSLTLASHAQAHPHPHHPPAVSSASAALSAYLPPSTHEPDPQELFRALSRVDMARPPAQRGDAALRALREM</sequence>